<organism evidence="1 2">
    <name type="scientific">Leifsonia kafniensis</name>
    <dbReference type="NCBI Taxonomy" id="475957"/>
    <lineage>
        <taxon>Bacteria</taxon>
        <taxon>Bacillati</taxon>
        <taxon>Actinomycetota</taxon>
        <taxon>Actinomycetes</taxon>
        <taxon>Micrococcales</taxon>
        <taxon>Microbacteriaceae</taxon>
        <taxon>Leifsonia</taxon>
    </lineage>
</organism>
<gene>
    <name evidence="1" type="ORF">GCM10022381_27680</name>
</gene>
<reference evidence="2" key="1">
    <citation type="journal article" date="2019" name="Int. J. Syst. Evol. Microbiol.">
        <title>The Global Catalogue of Microorganisms (GCM) 10K type strain sequencing project: providing services to taxonomists for standard genome sequencing and annotation.</title>
        <authorList>
            <consortium name="The Broad Institute Genomics Platform"/>
            <consortium name="The Broad Institute Genome Sequencing Center for Infectious Disease"/>
            <person name="Wu L."/>
            <person name="Ma J."/>
        </authorList>
    </citation>
    <scope>NUCLEOTIDE SEQUENCE [LARGE SCALE GENOMIC DNA]</scope>
    <source>
        <strain evidence="2">JCM 17021</strain>
    </source>
</reference>
<protein>
    <submittedName>
        <fullName evidence="1">Uncharacterized protein</fullName>
    </submittedName>
</protein>
<sequence>MTPYLCVRESTDAGCIPDVALQTDSTGKAPRSDSCEPWRGASMKGCGVSPPPQFWARPSEFRITATSTWKLGAGEHEQAAQLIVGEGAEIVGTGALSNSVRDELNILAQCGLRGWEGTRHMRIRPSKLTTMGMKLSNATVRLVDLALDTTVLDGLEATDVNFIGPAVMALLPGTGQWNDVTFAEPIDSLLWDIDDQRLSITGAVGVSNFVFTRCTFSSIGIAAQRSQMPELVKLISVS</sequence>
<proteinExistence type="predicted"/>
<evidence type="ECO:0000313" key="2">
    <source>
        <dbReference type="Proteomes" id="UP001501803"/>
    </source>
</evidence>
<dbReference type="EMBL" id="BAABCN010000008">
    <property type="protein sequence ID" value="GAA3883953.1"/>
    <property type="molecule type" value="Genomic_DNA"/>
</dbReference>
<keyword evidence="2" id="KW-1185">Reference proteome</keyword>
<accession>A0ABP7KRJ1</accession>
<comment type="caution">
    <text evidence="1">The sequence shown here is derived from an EMBL/GenBank/DDBJ whole genome shotgun (WGS) entry which is preliminary data.</text>
</comment>
<name>A0ABP7KRJ1_9MICO</name>
<dbReference type="Proteomes" id="UP001501803">
    <property type="component" value="Unassembled WGS sequence"/>
</dbReference>
<evidence type="ECO:0000313" key="1">
    <source>
        <dbReference type="EMBL" id="GAA3883953.1"/>
    </source>
</evidence>